<evidence type="ECO:0000256" key="2">
    <source>
        <dbReference type="ARBA" id="ARBA00022527"/>
    </source>
</evidence>
<dbReference type="InterPro" id="IPR008271">
    <property type="entry name" value="Ser/Thr_kinase_AS"/>
</dbReference>
<evidence type="ECO:0000256" key="5">
    <source>
        <dbReference type="ARBA" id="ARBA00022777"/>
    </source>
</evidence>
<feature type="binding site" evidence="9">
    <location>
        <position position="88"/>
    </location>
    <ligand>
        <name>ATP</name>
        <dbReference type="ChEBI" id="CHEBI:30616"/>
    </ligand>
</feature>
<dbReference type="GO" id="GO:0050684">
    <property type="term" value="P:regulation of mRNA processing"/>
    <property type="evidence" value="ECO:0007669"/>
    <property type="project" value="TreeGrafter"/>
</dbReference>
<name>A0A6A5QZK0_AMPQU</name>
<dbReference type="InterPro" id="IPR017441">
    <property type="entry name" value="Protein_kinase_ATP_BS"/>
</dbReference>
<comment type="catalytic activity">
    <reaction evidence="7">
        <text>L-threonyl-[protein] + ATP = O-phospho-L-threonyl-[protein] + ADP + H(+)</text>
        <dbReference type="Rhea" id="RHEA:46608"/>
        <dbReference type="Rhea" id="RHEA-COMP:11060"/>
        <dbReference type="Rhea" id="RHEA-COMP:11605"/>
        <dbReference type="ChEBI" id="CHEBI:15378"/>
        <dbReference type="ChEBI" id="CHEBI:30013"/>
        <dbReference type="ChEBI" id="CHEBI:30616"/>
        <dbReference type="ChEBI" id="CHEBI:61977"/>
        <dbReference type="ChEBI" id="CHEBI:456216"/>
        <dbReference type="EC" id="2.7.11.1"/>
    </reaction>
</comment>
<accession>A0A6A5QZK0</accession>
<evidence type="ECO:0000256" key="4">
    <source>
        <dbReference type="ARBA" id="ARBA00022741"/>
    </source>
</evidence>
<evidence type="ECO:0000256" key="1">
    <source>
        <dbReference type="ARBA" id="ARBA00012513"/>
    </source>
</evidence>
<dbReference type="EMBL" id="ML979132">
    <property type="protein sequence ID" value="KAF1920903.1"/>
    <property type="molecule type" value="Genomic_DNA"/>
</dbReference>
<reference evidence="12" key="1">
    <citation type="journal article" date="2020" name="Stud. Mycol.">
        <title>101 Dothideomycetes genomes: a test case for predicting lifestyles and emergence of pathogens.</title>
        <authorList>
            <person name="Haridas S."/>
            <person name="Albert R."/>
            <person name="Binder M."/>
            <person name="Bloem J."/>
            <person name="Labutti K."/>
            <person name="Salamov A."/>
            <person name="Andreopoulos B."/>
            <person name="Baker S."/>
            <person name="Barry K."/>
            <person name="Bills G."/>
            <person name="Bluhm B."/>
            <person name="Cannon C."/>
            <person name="Castanera R."/>
            <person name="Culley D."/>
            <person name="Daum C."/>
            <person name="Ezra D."/>
            <person name="Gonzalez J."/>
            <person name="Henrissat B."/>
            <person name="Kuo A."/>
            <person name="Liang C."/>
            <person name="Lipzen A."/>
            <person name="Lutzoni F."/>
            <person name="Magnuson J."/>
            <person name="Mondo S."/>
            <person name="Nolan M."/>
            <person name="Ohm R."/>
            <person name="Pangilinan J."/>
            <person name="Park H.-J."/>
            <person name="Ramirez L."/>
            <person name="Alfaro M."/>
            <person name="Sun H."/>
            <person name="Tritt A."/>
            <person name="Yoshinaga Y."/>
            <person name="Zwiers L.-H."/>
            <person name="Turgeon B."/>
            <person name="Goodwin S."/>
            <person name="Spatafora J."/>
            <person name="Crous P."/>
            <person name="Grigoriev I."/>
        </authorList>
    </citation>
    <scope>NUCLEOTIDE SEQUENCE</scope>
    <source>
        <strain evidence="12">HMLAC05119</strain>
    </source>
</reference>
<keyword evidence="3" id="KW-0808">Transferase</keyword>
<organism evidence="12 13">
    <name type="scientific">Ampelomyces quisqualis</name>
    <name type="common">Powdery mildew agent</name>
    <dbReference type="NCBI Taxonomy" id="50730"/>
    <lineage>
        <taxon>Eukaryota</taxon>
        <taxon>Fungi</taxon>
        <taxon>Dikarya</taxon>
        <taxon>Ascomycota</taxon>
        <taxon>Pezizomycotina</taxon>
        <taxon>Dothideomycetes</taxon>
        <taxon>Pleosporomycetidae</taxon>
        <taxon>Pleosporales</taxon>
        <taxon>Pleosporineae</taxon>
        <taxon>Phaeosphaeriaceae</taxon>
        <taxon>Ampelomyces</taxon>
    </lineage>
</organism>
<evidence type="ECO:0000256" key="3">
    <source>
        <dbReference type="ARBA" id="ARBA00022679"/>
    </source>
</evidence>
<dbReference type="SMART" id="SM00220">
    <property type="entry name" value="S_TKc"/>
    <property type="match status" value="1"/>
</dbReference>
<dbReference type="Pfam" id="PF00069">
    <property type="entry name" value="Pkinase"/>
    <property type="match status" value="2"/>
</dbReference>
<evidence type="ECO:0000313" key="12">
    <source>
        <dbReference type="EMBL" id="KAF1920903.1"/>
    </source>
</evidence>
<dbReference type="SUPFAM" id="SSF56112">
    <property type="entry name" value="Protein kinase-like (PK-like)"/>
    <property type="match status" value="1"/>
</dbReference>
<dbReference type="PANTHER" id="PTHR47634:SF9">
    <property type="entry name" value="PROTEIN KINASE DOMAIN-CONTAINING PROTEIN-RELATED"/>
    <property type="match status" value="1"/>
</dbReference>
<dbReference type="GO" id="GO:0004674">
    <property type="term" value="F:protein serine/threonine kinase activity"/>
    <property type="evidence" value="ECO:0007669"/>
    <property type="project" value="UniProtKB-KW"/>
</dbReference>
<keyword evidence="4 9" id="KW-0547">Nucleotide-binding</keyword>
<sequence length="409" mass="46156">MFLQRSLKSFLKRARVPAKGTAPHQTLLSTTIREESLDRYTAGGYHPVRIGDLFKDGAYKVINKLGYGQYSTVWLAYDTRNNRHVAMKILTADAFDTIHSSLELDILHKISRYTKSLGSEHILHLLDEFSHEGPNGVHICLVFKAMGPDLSRYRKLFPDVKIPVPIAKSITKQVLLALAFLHETNHVIHCDIKPQNILVETAEINEMFNNAPSGVFAPDSIQESPDDFYVESVQLTSGEEDITTSTSLNVRIADFGTSSWYDKHLTEWIQPQLLRAPEVILGAPWDWRVDIWNLGTLLWELVEGKVLFDGTATPKLPYTAEAHLAQMTAILGKMPEQMLNRGQYAFRYFDHDANLLVPSPFSHLTLESVSSYQASDKKAYLEFISSMTQLLPESRPSALALLKSPWLCV</sequence>
<dbReference type="PROSITE" id="PS00107">
    <property type="entry name" value="PROTEIN_KINASE_ATP"/>
    <property type="match status" value="1"/>
</dbReference>
<dbReference type="OrthoDB" id="5979581at2759"/>
<dbReference type="EC" id="2.7.11.1" evidence="1"/>
<dbReference type="GO" id="GO:0005737">
    <property type="term" value="C:cytoplasm"/>
    <property type="evidence" value="ECO:0007669"/>
    <property type="project" value="TreeGrafter"/>
</dbReference>
<proteinExistence type="inferred from homology"/>
<protein>
    <recommendedName>
        <fullName evidence="1">non-specific serine/threonine protein kinase</fullName>
        <ecNumber evidence="1">2.7.11.1</ecNumber>
    </recommendedName>
</protein>
<comment type="similarity">
    <text evidence="10">Belongs to the protein kinase superfamily.</text>
</comment>
<gene>
    <name evidence="12" type="ORF">BDU57DRAFT_488092</name>
</gene>
<keyword evidence="13" id="KW-1185">Reference proteome</keyword>
<dbReference type="PANTHER" id="PTHR47634">
    <property type="entry name" value="PROTEIN KINASE DOMAIN-CONTAINING PROTEIN-RELATED"/>
    <property type="match status" value="1"/>
</dbReference>
<dbReference type="Gene3D" id="1.10.510.10">
    <property type="entry name" value="Transferase(Phosphotransferase) domain 1"/>
    <property type="match status" value="1"/>
</dbReference>
<evidence type="ECO:0000259" key="11">
    <source>
        <dbReference type="PROSITE" id="PS50011"/>
    </source>
</evidence>
<feature type="domain" description="Protein kinase" evidence="11">
    <location>
        <begin position="59"/>
        <end position="407"/>
    </location>
</feature>
<dbReference type="InterPro" id="IPR011009">
    <property type="entry name" value="Kinase-like_dom_sf"/>
</dbReference>
<dbReference type="PROSITE" id="PS50011">
    <property type="entry name" value="PROTEIN_KINASE_DOM"/>
    <property type="match status" value="1"/>
</dbReference>
<dbReference type="GO" id="GO:0005524">
    <property type="term" value="F:ATP binding"/>
    <property type="evidence" value="ECO:0007669"/>
    <property type="project" value="UniProtKB-UniRule"/>
</dbReference>
<comment type="catalytic activity">
    <reaction evidence="8">
        <text>L-seryl-[protein] + ATP = O-phospho-L-seryl-[protein] + ADP + H(+)</text>
        <dbReference type="Rhea" id="RHEA:17989"/>
        <dbReference type="Rhea" id="RHEA-COMP:9863"/>
        <dbReference type="Rhea" id="RHEA-COMP:11604"/>
        <dbReference type="ChEBI" id="CHEBI:15378"/>
        <dbReference type="ChEBI" id="CHEBI:29999"/>
        <dbReference type="ChEBI" id="CHEBI:30616"/>
        <dbReference type="ChEBI" id="CHEBI:83421"/>
        <dbReference type="ChEBI" id="CHEBI:456216"/>
        <dbReference type="EC" id="2.7.11.1"/>
    </reaction>
</comment>
<evidence type="ECO:0000256" key="10">
    <source>
        <dbReference type="RuleBase" id="RU000304"/>
    </source>
</evidence>
<dbReference type="PROSITE" id="PS00108">
    <property type="entry name" value="PROTEIN_KINASE_ST"/>
    <property type="match status" value="1"/>
</dbReference>
<dbReference type="AlphaFoldDB" id="A0A6A5QZK0"/>
<keyword evidence="6 9" id="KW-0067">ATP-binding</keyword>
<evidence type="ECO:0000256" key="7">
    <source>
        <dbReference type="ARBA" id="ARBA00047899"/>
    </source>
</evidence>
<dbReference type="Proteomes" id="UP000800096">
    <property type="component" value="Unassembled WGS sequence"/>
</dbReference>
<dbReference type="InterPro" id="IPR051334">
    <property type="entry name" value="SRPK"/>
</dbReference>
<evidence type="ECO:0000256" key="8">
    <source>
        <dbReference type="ARBA" id="ARBA00048679"/>
    </source>
</evidence>
<evidence type="ECO:0000256" key="6">
    <source>
        <dbReference type="ARBA" id="ARBA00022840"/>
    </source>
</evidence>
<dbReference type="InterPro" id="IPR000719">
    <property type="entry name" value="Prot_kinase_dom"/>
</dbReference>
<evidence type="ECO:0000313" key="13">
    <source>
        <dbReference type="Proteomes" id="UP000800096"/>
    </source>
</evidence>
<dbReference type="Gene3D" id="3.30.200.20">
    <property type="entry name" value="Phosphorylase Kinase, domain 1"/>
    <property type="match status" value="1"/>
</dbReference>
<keyword evidence="5 12" id="KW-0418">Kinase</keyword>
<keyword evidence="2 10" id="KW-0723">Serine/threonine-protein kinase</keyword>
<dbReference type="GO" id="GO:0005634">
    <property type="term" value="C:nucleus"/>
    <property type="evidence" value="ECO:0007669"/>
    <property type="project" value="TreeGrafter"/>
</dbReference>
<dbReference type="GO" id="GO:0000245">
    <property type="term" value="P:spliceosomal complex assembly"/>
    <property type="evidence" value="ECO:0007669"/>
    <property type="project" value="TreeGrafter"/>
</dbReference>
<evidence type="ECO:0000256" key="9">
    <source>
        <dbReference type="PROSITE-ProRule" id="PRU10141"/>
    </source>
</evidence>